<dbReference type="Pfam" id="PF09335">
    <property type="entry name" value="VTT_dom"/>
    <property type="match status" value="1"/>
</dbReference>
<dbReference type="InterPro" id="IPR032816">
    <property type="entry name" value="VTT_dom"/>
</dbReference>
<evidence type="ECO:0000256" key="6">
    <source>
        <dbReference type="ARBA" id="ARBA00023136"/>
    </source>
</evidence>
<evidence type="ECO:0000313" key="9">
    <source>
        <dbReference type="EMBL" id="PIR84004.1"/>
    </source>
</evidence>
<evidence type="ECO:0000256" key="1">
    <source>
        <dbReference type="ARBA" id="ARBA00004651"/>
    </source>
</evidence>
<evidence type="ECO:0000256" key="3">
    <source>
        <dbReference type="ARBA" id="ARBA00022475"/>
    </source>
</evidence>
<keyword evidence="5 7" id="KW-1133">Transmembrane helix</keyword>
<evidence type="ECO:0000313" key="10">
    <source>
        <dbReference type="Proteomes" id="UP000231192"/>
    </source>
</evidence>
<name>A0A2H0UC39_9BACT</name>
<dbReference type="EMBL" id="PFBK01000003">
    <property type="protein sequence ID" value="PIR84004.1"/>
    <property type="molecule type" value="Genomic_DNA"/>
</dbReference>
<comment type="subcellular location">
    <subcellularLocation>
        <location evidence="1 7">Cell membrane</location>
        <topology evidence="1 7">Multi-pass membrane protein</topology>
    </subcellularLocation>
</comment>
<keyword evidence="6 7" id="KW-0472">Membrane</keyword>
<feature type="transmembrane region" description="Helical" evidence="7">
    <location>
        <begin position="54"/>
        <end position="75"/>
    </location>
</feature>
<feature type="domain" description="VTT" evidence="8">
    <location>
        <begin position="34"/>
        <end position="159"/>
    </location>
</feature>
<sequence length="204" mass="22930">MPEFSLTAIIQYIGYPGLFAVVFLESGVFFGFFLPGASMLFAAGLLASQGYFNVWILIPLLTLAAILGDNVGYWFGAKFGIKLFEWQDSRFFKKKHLEQARVFYERHGVLAVVLARFVPVVRTFAPIIAGVVGMRYRTFLMYNVIGAVLWASGITFIAYYLGEKIPDIDKFFTPIIVLIIVVTCIPLVIEYVKQKRKARSTSSA</sequence>
<organism evidence="9 10">
    <name type="scientific">Candidatus Kaiserbacteria bacterium CG10_big_fil_rev_8_21_14_0_10_51_14</name>
    <dbReference type="NCBI Taxonomy" id="1974610"/>
    <lineage>
        <taxon>Bacteria</taxon>
        <taxon>Candidatus Kaiseribacteriota</taxon>
    </lineage>
</organism>
<feature type="transmembrane region" description="Helical" evidence="7">
    <location>
        <begin position="171"/>
        <end position="192"/>
    </location>
</feature>
<comment type="caution">
    <text evidence="9">The sequence shown here is derived from an EMBL/GenBank/DDBJ whole genome shotgun (WGS) entry which is preliminary data.</text>
</comment>
<dbReference type="Proteomes" id="UP000231192">
    <property type="component" value="Unassembled WGS sequence"/>
</dbReference>
<reference evidence="10" key="1">
    <citation type="submission" date="2017-09" db="EMBL/GenBank/DDBJ databases">
        <title>Depth-based differentiation of microbial function through sediment-hosted aquifers and enrichment of novel symbionts in the deep terrestrial subsurface.</title>
        <authorList>
            <person name="Probst A.J."/>
            <person name="Ladd B."/>
            <person name="Jarett J.K."/>
            <person name="Geller-Mcgrath D.E."/>
            <person name="Sieber C.M.K."/>
            <person name="Emerson J.B."/>
            <person name="Anantharaman K."/>
            <person name="Thomas B.C."/>
            <person name="Malmstrom R."/>
            <person name="Stieglmeier M."/>
            <person name="Klingl A."/>
            <person name="Woyke T."/>
            <person name="Ryan C.M."/>
            <person name="Banfield J.F."/>
        </authorList>
    </citation>
    <scope>NUCLEOTIDE SEQUENCE [LARGE SCALE GENOMIC DNA]</scope>
</reference>
<accession>A0A2H0UC39</accession>
<dbReference type="PANTHER" id="PTHR30353:SF0">
    <property type="entry name" value="TRANSMEMBRANE PROTEIN"/>
    <property type="match status" value="1"/>
</dbReference>
<comment type="similarity">
    <text evidence="2 7">Belongs to the DedA family.</text>
</comment>
<dbReference type="AlphaFoldDB" id="A0A2H0UC39"/>
<feature type="transmembrane region" description="Helical" evidence="7">
    <location>
        <begin position="139"/>
        <end position="159"/>
    </location>
</feature>
<dbReference type="GO" id="GO:0005886">
    <property type="term" value="C:plasma membrane"/>
    <property type="evidence" value="ECO:0007669"/>
    <property type="project" value="UniProtKB-SubCell"/>
</dbReference>
<evidence type="ECO:0000256" key="7">
    <source>
        <dbReference type="RuleBase" id="RU367016"/>
    </source>
</evidence>
<protein>
    <recommendedName>
        <fullName evidence="8">VTT domain-containing protein</fullName>
    </recommendedName>
</protein>
<dbReference type="InterPro" id="IPR032818">
    <property type="entry name" value="DedA-like"/>
</dbReference>
<dbReference type="PANTHER" id="PTHR30353">
    <property type="entry name" value="INNER MEMBRANE PROTEIN DEDA-RELATED"/>
    <property type="match status" value="1"/>
</dbReference>
<evidence type="ECO:0000256" key="5">
    <source>
        <dbReference type="ARBA" id="ARBA00022989"/>
    </source>
</evidence>
<keyword evidence="3 7" id="KW-1003">Cell membrane</keyword>
<keyword evidence="4 7" id="KW-0812">Transmembrane</keyword>
<proteinExistence type="inferred from homology"/>
<evidence type="ECO:0000259" key="8">
    <source>
        <dbReference type="Pfam" id="PF09335"/>
    </source>
</evidence>
<gene>
    <name evidence="9" type="ORF">COU18_01185</name>
</gene>
<evidence type="ECO:0000256" key="2">
    <source>
        <dbReference type="ARBA" id="ARBA00010792"/>
    </source>
</evidence>
<evidence type="ECO:0000256" key="4">
    <source>
        <dbReference type="ARBA" id="ARBA00022692"/>
    </source>
</evidence>
<feature type="transmembrane region" description="Helical" evidence="7">
    <location>
        <begin position="12"/>
        <end position="34"/>
    </location>
</feature>